<evidence type="ECO:0000313" key="2">
    <source>
        <dbReference type="Proteomes" id="UP000298663"/>
    </source>
</evidence>
<organism evidence="1 2">
    <name type="scientific">Steinernema carpocapsae</name>
    <name type="common">Entomopathogenic nematode</name>
    <dbReference type="NCBI Taxonomy" id="34508"/>
    <lineage>
        <taxon>Eukaryota</taxon>
        <taxon>Metazoa</taxon>
        <taxon>Ecdysozoa</taxon>
        <taxon>Nematoda</taxon>
        <taxon>Chromadorea</taxon>
        <taxon>Rhabditida</taxon>
        <taxon>Tylenchina</taxon>
        <taxon>Panagrolaimomorpha</taxon>
        <taxon>Strongyloidoidea</taxon>
        <taxon>Steinernematidae</taxon>
        <taxon>Steinernema</taxon>
    </lineage>
</organism>
<dbReference type="EMBL" id="AZBU02000002">
    <property type="protein sequence ID" value="TKR94389.1"/>
    <property type="molecule type" value="Genomic_DNA"/>
</dbReference>
<accession>A0A4U5PD76</accession>
<reference evidence="1 2" key="1">
    <citation type="journal article" date="2015" name="Genome Biol.">
        <title>Comparative genomics of Steinernema reveals deeply conserved gene regulatory networks.</title>
        <authorList>
            <person name="Dillman A.R."/>
            <person name="Macchietto M."/>
            <person name="Porter C.F."/>
            <person name="Rogers A."/>
            <person name="Williams B."/>
            <person name="Antoshechkin I."/>
            <person name="Lee M.M."/>
            <person name="Goodwin Z."/>
            <person name="Lu X."/>
            <person name="Lewis E.E."/>
            <person name="Goodrich-Blair H."/>
            <person name="Stock S.P."/>
            <person name="Adams B.J."/>
            <person name="Sternberg P.W."/>
            <person name="Mortazavi A."/>
        </authorList>
    </citation>
    <scope>NUCLEOTIDE SEQUENCE [LARGE SCALE GENOMIC DNA]</scope>
    <source>
        <strain evidence="1 2">ALL</strain>
    </source>
</reference>
<reference evidence="1 2" key="2">
    <citation type="journal article" date="2019" name="G3 (Bethesda)">
        <title>Hybrid Assembly of the Genome of the Entomopathogenic Nematode Steinernema carpocapsae Identifies the X-Chromosome.</title>
        <authorList>
            <person name="Serra L."/>
            <person name="Macchietto M."/>
            <person name="Macias-Munoz A."/>
            <person name="McGill C.J."/>
            <person name="Rodriguez I.M."/>
            <person name="Rodriguez B."/>
            <person name="Murad R."/>
            <person name="Mortazavi A."/>
        </authorList>
    </citation>
    <scope>NUCLEOTIDE SEQUENCE [LARGE SCALE GENOMIC DNA]</scope>
    <source>
        <strain evidence="1 2">ALL</strain>
    </source>
</reference>
<comment type="caution">
    <text evidence="1">The sequence shown here is derived from an EMBL/GenBank/DDBJ whole genome shotgun (WGS) entry which is preliminary data.</text>
</comment>
<evidence type="ECO:0000313" key="1">
    <source>
        <dbReference type="EMBL" id="TKR94389.1"/>
    </source>
</evidence>
<name>A0A4U5PD76_STECR</name>
<dbReference type="Proteomes" id="UP000298663">
    <property type="component" value="Unassembled WGS sequence"/>
</dbReference>
<sequence>MQCAAPAPSKLNLWNQSVEAVLESRTATAAFKRWVDDDRGRSGDALELYKVIKVYKKKCRAEATRRP</sequence>
<protein>
    <submittedName>
        <fullName evidence="1">Uncharacterized protein</fullName>
    </submittedName>
</protein>
<gene>
    <name evidence="1" type="ORF">L596_008678</name>
</gene>
<proteinExistence type="predicted"/>
<keyword evidence="2" id="KW-1185">Reference proteome</keyword>
<dbReference type="AlphaFoldDB" id="A0A4U5PD76"/>